<evidence type="ECO:0000256" key="14">
    <source>
        <dbReference type="ARBA" id="ARBA00048679"/>
    </source>
</evidence>
<dbReference type="AlphaFoldDB" id="A0A8S1GTY8"/>
<dbReference type="GO" id="GO:0005737">
    <property type="term" value="C:cytoplasm"/>
    <property type="evidence" value="ECO:0007669"/>
    <property type="project" value="TreeGrafter"/>
</dbReference>
<protein>
    <recommendedName>
        <fullName evidence="4">non-specific serine/threonine protein kinase</fullName>
        <ecNumber evidence="4">2.7.11.1</ecNumber>
    </recommendedName>
</protein>
<keyword evidence="10 15" id="KW-0067">ATP-binding</keyword>
<dbReference type="SUPFAM" id="SSF56112">
    <property type="entry name" value="Protein kinase-like (PK-like)"/>
    <property type="match status" value="1"/>
</dbReference>
<dbReference type="InterPro" id="IPR017441">
    <property type="entry name" value="Protein_kinase_ATP_BS"/>
</dbReference>
<comment type="catalytic activity">
    <reaction evidence="14">
        <text>L-seryl-[protein] + ATP = O-phospho-L-seryl-[protein] + ADP + H(+)</text>
        <dbReference type="Rhea" id="RHEA:17989"/>
        <dbReference type="Rhea" id="RHEA-COMP:9863"/>
        <dbReference type="Rhea" id="RHEA-COMP:11604"/>
        <dbReference type="ChEBI" id="CHEBI:15378"/>
        <dbReference type="ChEBI" id="CHEBI:29999"/>
        <dbReference type="ChEBI" id="CHEBI:30616"/>
        <dbReference type="ChEBI" id="CHEBI:83421"/>
        <dbReference type="ChEBI" id="CHEBI:456216"/>
        <dbReference type="EC" id="2.7.11.1"/>
    </reaction>
</comment>
<evidence type="ECO:0000256" key="15">
    <source>
        <dbReference type="PROSITE-ProRule" id="PRU10141"/>
    </source>
</evidence>
<keyword evidence="7" id="KW-0479">Metal-binding</keyword>
<evidence type="ECO:0000256" key="10">
    <source>
        <dbReference type="ARBA" id="ARBA00022840"/>
    </source>
</evidence>
<evidence type="ECO:0000256" key="1">
    <source>
        <dbReference type="ARBA" id="ARBA00001936"/>
    </source>
</evidence>
<dbReference type="PROSITE" id="PS00108">
    <property type="entry name" value="PROTEIN_KINASE_ST"/>
    <property type="match status" value="1"/>
</dbReference>
<evidence type="ECO:0000256" key="2">
    <source>
        <dbReference type="ARBA" id="ARBA00001946"/>
    </source>
</evidence>
<reference evidence="18" key="1">
    <citation type="submission" date="2020-10" db="EMBL/GenBank/DDBJ databases">
        <authorList>
            <person name="Kikuchi T."/>
        </authorList>
    </citation>
    <scope>NUCLEOTIDE SEQUENCE</scope>
    <source>
        <strain evidence="18">NKZ352</strain>
    </source>
</reference>
<evidence type="ECO:0000256" key="12">
    <source>
        <dbReference type="ARBA" id="ARBA00023211"/>
    </source>
</evidence>
<evidence type="ECO:0000256" key="16">
    <source>
        <dbReference type="SAM" id="MobiDB-lite"/>
    </source>
</evidence>
<evidence type="ECO:0000313" key="19">
    <source>
        <dbReference type="Proteomes" id="UP000835052"/>
    </source>
</evidence>
<dbReference type="PANTHER" id="PTHR24346">
    <property type="entry name" value="MAP/MICROTUBULE AFFINITY-REGULATING KINASE"/>
    <property type="match status" value="1"/>
</dbReference>
<comment type="catalytic activity">
    <reaction evidence="13">
        <text>L-threonyl-[protein] + ATP = O-phospho-L-threonyl-[protein] + ADP + H(+)</text>
        <dbReference type="Rhea" id="RHEA:46608"/>
        <dbReference type="Rhea" id="RHEA-COMP:11060"/>
        <dbReference type="Rhea" id="RHEA-COMP:11605"/>
        <dbReference type="ChEBI" id="CHEBI:15378"/>
        <dbReference type="ChEBI" id="CHEBI:30013"/>
        <dbReference type="ChEBI" id="CHEBI:30616"/>
        <dbReference type="ChEBI" id="CHEBI:61977"/>
        <dbReference type="ChEBI" id="CHEBI:456216"/>
        <dbReference type="EC" id="2.7.11.1"/>
    </reaction>
</comment>
<evidence type="ECO:0000256" key="8">
    <source>
        <dbReference type="ARBA" id="ARBA00022741"/>
    </source>
</evidence>
<feature type="region of interest" description="Disordered" evidence="16">
    <location>
        <begin position="494"/>
        <end position="519"/>
    </location>
</feature>
<keyword evidence="5" id="KW-0723">Serine/threonine-protein kinase</keyword>
<evidence type="ECO:0000256" key="5">
    <source>
        <dbReference type="ARBA" id="ARBA00022527"/>
    </source>
</evidence>
<dbReference type="GO" id="GO:0046872">
    <property type="term" value="F:metal ion binding"/>
    <property type="evidence" value="ECO:0007669"/>
    <property type="project" value="UniProtKB-KW"/>
</dbReference>
<evidence type="ECO:0000256" key="13">
    <source>
        <dbReference type="ARBA" id="ARBA00047899"/>
    </source>
</evidence>
<dbReference type="FunFam" id="1.10.510.10:FF:001234">
    <property type="entry name" value="Serine/threonine-protein kinase par-4"/>
    <property type="match status" value="1"/>
</dbReference>
<dbReference type="GO" id="GO:0035556">
    <property type="term" value="P:intracellular signal transduction"/>
    <property type="evidence" value="ECO:0007669"/>
    <property type="project" value="TreeGrafter"/>
</dbReference>
<keyword evidence="12" id="KW-0464">Manganese</keyword>
<dbReference type="EC" id="2.7.11.1" evidence="4"/>
<evidence type="ECO:0000256" key="7">
    <source>
        <dbReference type="ARBA" id="ARBA00022723"/>
    </source>
</evidence>
<dbReference type="GO" id="GO:0005524">
    <property type="term" value="F:ATP binding"/>
    <property type="evidence" value="ECO:0007669"/>
    <property type="project" value="UniProtKB-UniRule"/>
</dbReference>
<organism evidence="18 19">
    <name type="scientific">Caenorhabditis auriculariae</name>
    <dbReference type="NCBI Taxonomy" id="2777116"/>
    <lineage>
        <taxon>Eukaryota</taxon>
        <taxon>Metazoa</taxon>
        <taxon>Ecdysozoa</taxon>
        <taxon>Nematoda</taxon>
        <taxon>Chromadorea</taxon>
        <taxon>Rhabditida</taxon>
        <taxon>Rhabditina</taxon>
        <taxon>Rhabditomorpha</taxon>
        <taxon>Rhabditoidea</taxon>
        <taxon>Rhabditidae</taxon>
        <taxon>Peloderinae</taxon>
        <taxon>Caenorhabditis</taxon>
    </lineage>
</organism>
<dbReference type="Pfam" id="PF00069">
    <property type="entry name" value="Pkinase"/>
    <property type="match status" value="1"/>
</dbReference>
<dbReference type="InterPro" id="IPR011009">
    <property type="entry name" value="Kinase-like_dom_sf"/>
</dbReference>
<dbReference type="Proteomes" id="UP000835052">
    <property type="component" value="Unassembled WGS sequence"/>
</dbReference>
<dbReference type="EMBL" id="CAJGYM010000005">
    <property type="protein sequence ID" value="CAD6186895.1"/>
    <property type="molecule type" value="Genomic_DNA"/>
</dbReference>
<dbReference type="PROSITE" id="PS50011">
    <property type="entry name" value="PROTEIN_KINASE_DOM"/>
    <property type="match status" value="1"/>
</dbReference>
<comment type="cofactor">
    <cofactor evidence="2">
        <name>Mg(2+)</name>
        <dbReference type="ChEBI" id="CHEBI:18420"/>
    </cofactor>
</comment>
<name>A0A8S1GTY8_9PELO</name>
<feature type="binding site" evidence="15">
    <location>
        <position position="187"/>
    </location>
    <ligand>
        <name>ATP</name>
        <dbReference type="ChEBI" id="CHEBI:30616"/>
    </ligand>
</feature>
<evidence type="ECO:0000256" key="11">
    <source>
        <dbReference type="ARBA" id="ARBA00022842"/>
    </source>
</evidence>
<keyword evidence="8 15" id="KW-0547">Nucleotide-binding</keyword>
<evidence type="ECO:0000256" key="9">
    <source>
        <dbReference type="ARBA" id="ARBA00022777"/>
    </source>
</evidence>
<comment type="cofactor">
    <cofactor evidence="1">
        <name>Mn(2+)</name>
        <dbReference type="ChEBI" id="CHEBI:29035"/>
    </cofactor>
</comment>
<sequence>MDYVALDGARPCEEEKVSSRLILPTNDSTGPGTSHMKLNVDSDVGEEEEPASRVTQGKWFTGGKNPLKLSLGGMDDEEEDEEEETAEMKKYRLQQHLRHWNAPQEEDFPPDEEIGADRIRAIIQGQGLLNPPENHIEEPHLDEVFSKKKKEPKFFEGYLYGERIGIGSYGKVKEIVDKNTLVRRALKVMKTSKIRRIPNGMENVQREIAIMKKINHENVCRLYGAYSVMPEDIVKGRIFLVLEFCIGSVQTQLDSELHKRLEAGETHRYFLHLIKALEHLHSIRVVHKDIKPGNLLISINFVLKICDFGVAEQLPFFQNDGTCTSVQGTPKFQAPELVSGNSSSYDAFQADVWSCGVTLYNILSGVYPFEGHVIMSLFENIATLPLQMPQNVELDEDIQELIVGMLNKSPVERWDINRIKRCEWFRRRYPEDEGLGKISERIRTGSRPLTFAGNLAKLYPLTTDDGYEDELMDQLSMADSDEFPQALQDLVNELPVHDVPTTPPPPPLENERKRPRRNRSFFSCFFRNRSPPSG</sequence>
<feature type="domain" description="Protein kinase" evidence="17">
    <location>
        <begin position="158"/>
        <end position="425"/>
    </location>
</feature>
<dbReference type="OrthoDB" id="68483at2759"/>
<feature type="region of interest" description="Disordered" evidence="16">
    <location>
        <begin position="16"/>
        <end position="85"/>
    </location>
</feature>
<comment type="caution">
    <text evidence="18">The sequence shown here is derived from an EMBL/GenBank/DDBJ whole genome shotgun (WGS) entry which is preliminary data.</text>
</comment>
<dbReference type="Gene3D" id="1.10.510.10">
    <property type="entry name" value="Transferase(Phosphotransferase) domain 1"/>
    <property type="match status" value="1"/>
</dbReference>
<evidence type="ECO:0000256" key="6">
    <source>
        <dbReference type="ARBA" id="ARBA00022679"/>
    </source>
</evidence>
<evidence type="ECO:0000259" key="17">
    <source>
        <dbReference type="PROSITE" id="PS50011"/>
    </source>
</evidence>
<keyword evidence="9" id="KW-0418">Kinase</keyword>
<keyword evidence="6" id="KW-0808">Transferase</keyword>
<proteinExistence type="inferred from homology"/>
<dbReference type="SMART" id="SM00220">
    <property type="entry name" value="S_TKc"/>
    <property type="match status" value="1"/>
</dbReference>
<feature type="compositionally biased region" description="Acidic residues" evidence="16">
    <location>
        <begin position="74"/>
        <end position="85"/>
    </location>
</feature>
<dbReference type="Gene3D" id="3.30.200.20">
    <property type="entry name" value="Phosphorylase Kinase, domain 1"/>
    <property type="match status" value="1"/>
</dbReference>
<dbReference type="PANTHER" id="PTHR24346:SF94">
    <property type="entry name" value="NON-SPECIFIC SERINE_THREONINE PROTEIN KINASE"/>
    <property type="match status" value="1"/>
</dbReference>
<accession>A0A8S1GTY8</accession>
<dbReference type="PROSITE" id="PS00107">
    <property type="entry name" value="PROTEIN_KINASE_ATP"/>
    <property type="match status" value="1"/>
</dbReference>
<keyword evidence="19" id="KW-1185">Reference proteome</keyword>
<dbReference type="InterPro" id="IPR008271">
    <property type="entry name" value="Ser/Thr_kinase_AS"/>
</dbReference>
<dbReference type="InterPro" id="IPR000719">
    <property type="entry name" value="Prot_kinase_dom"/>
</dbReference>
<dbReference type="GO" id="GO:0004674">
    <property type="term" value="F:protein serine/threonine kinase activity"/>
    <property type="evidence" value="ECO:0007669"/>
    <property type="project" value="UniProtKB-KW"/>
</dbReference>
<gene>
    <name evidence="18" type="ORF">CAUJ_LOCUS2814</name>
</gene>
<comment type="similarity">
    <text evidence="3">Belongs to the protein kinase superfamily. CAMK Ser/Thr protein kinase family. LKB1 subfamily.</text>
</comment>
<evidence type="ECO:0000313" key="18">
    <source>
        <dbReference type="EMBL" id="CAD6186895.1"/>
    </source>
</evidence>
<evidence type="ECO:0000256" key="3">
    <source>
        <dbReference type="ARBA" id="ARBA00009985"/>
    </source>
</evidence>
<evidence type="ECO:0000256" key="4">
    <source>
        <dbReference type="ARBA" id="ARBA00012513"/>
    </source>
</evidence>
<keyword evidence="11" id="KW-0460">Magnesium</keyword>